<reference evidence="4" key="1">
    <citation type="journal article" date="2022" name="Int. J. Mol. Sci.">
        <title>Draft Genome of Tanacetum Coccineum: Genomic Comparison of Closely Related Tanacetum-Family Plants.</title>
        <authorList>
            <person name="Yamashiro T."/>
            <person name="Shiraishi A."/>
            <person name="Nakayama K."/>
            <person name="Satake H."/>
        </authorList>
    </citation>
    <scope>NUCLEOTIDE SEQUENCE</scope>
</reference>
<proteinExistence type="inferred from homology"/>
<evidence type="ECO:0000256" key="1">
    <source>
        <dbReference type="ARBA" id="ARBA00006484"/>
    </source>
</evidence>
<dbReference type="EMBL" id="BQNB010020385">
    <property type="protein sequence ID" value="GJT95408.1"/>
    <property type="molecule type" value="Genomic_DNA"/>
</dbReference>
<organism evidence="4 5">
    <name type="scientific">Tanacetum coccineum</name>
    <dbReference type="NCBI Taxonomy" id="301880"/>
    <lineage>
        <taxon>Eukaryota</taxon>
        <taxon>Viridiplantae</taxon>
        <taxon>Streptophyta</taxon>
        <taxon>Embryophyta</taxon>
        <taxon>Tracheophyta</taxon>
        <taxon>Spermatophyta</taxon>
        <taxon>Magnoliopsida</taxon>
        <taxon>eudicotyledons</taxon>
        <taxon>Gunneridae</taxon>
        <taxon>Pentapetalae</taxon>
        <taxon>asterids</taxon>
        <taxon>campanulids</taxon>
        <taxon>Asterales</taxon>
        <taxon>Asteraceae</taxon>
        <taxon>Asteroideae</taxon>
        <taxon>Anthemideae</taxon>
        <taxon>Anthemidinae</taxon>
        <taxon>Tanacetum</taxon>
    </lineage>
</organism>
<dbReference type="InterPro" id="IPR036291">
    <property type="entry name" value="NAD(P)-bd_dom_sf"/>
</dbReference>
<protein>
    <submittedName>
        <fullName evidence="4">(+)-neomenthol dehydrogenase-like protein</fullName>
    </submittedName>
</protein>
<dbReference type="PANTHER" id="PTHR43490">
    <property type="entry name" value="(+)-NEOMENTHOL DEHYDROGENASE"/>
    <property type="match status" value="1"/>
</dbReference>
<comment type="similarity">
    <text evidence="1">Belongs to the short-chain dehydrogenases/reductases (SDR) family.</text>
</comment>
<evidence type="ECO:0000256" key="3">
    <source>
        <dbReference type="ARBA" id="ARBA00023002"/>
    </source>
</evidence>
<reference evidence="4" key="2">
    <citation type="submission" date="2022-01" db="EMBL/GenBank/DDBJ databases">
        <authorList>
            <person name="Yamashiro T."/>
            <person name="Shiraishi A."/>
            <person name="Satake H."/>
            <person name="Nakayama K."/>
        </authorList>
    </citation>
    <scope>NUCLEOTIDE SEQUENCE</scope>
</reference>
<gene>
    <name evidence="4" type="ORF">Tco_1090926</name>
</gene>
<evidence type="ECO:0000313" key="4">
    <source>
        <dbReference type="EMBL" id="GJT95408.1"/>
    </source>
</evidence>
<comment type="caution">
    <text evidence="4">The sequence shown here is derived from an EMBL/GenBank/DDBJ whole genome shotgun (WGS) entry which is preliminary data.</text>
</comment>
<dbReference type="PANTHER" id="PTHR43490:SF98">
    <property type="entry name" value="OS02G0640600 PROTEIN"/>
    <property type="match status" value="1"/>
</dbReference>
<sequence length="184" mass="20278">MGKREEDSNFLAAKRYAIVTGSNKGIGLEVCKQLASKGVMVVLTARDVNKGIEAMKILKDYYIWRPENLVFHQLDVLDPSSISCLVDFVKTKYGKLDILVNNAGILGLSVDINALEASKNFENSGYIKWGKVSTQPYDLGEECITTNYYGAKRMAEAFMPLLSLSDSPRIVNVSSSSGKLEVNI</sequence>
<evidence type="ECO:0000256" key="2">
    <source>
        <dbReference type="ARBA" id="ARBA00022857"/>
    </source>
</evidence>
<dbReference type="Pfam" id="PF00106">
    <property type="entry name" value="adh_short"/>
    <property type="match status" value="1"/>
</dbReference>
<dbReference type="Gene3D" id="3.40.50.720">
    <property type="entry name" value="NAD(P)-binding Rossmann-like Domain"/>
    <property type="match status" value="1"/>
</dbReference>
<dbReference type="Proteomes" id="UP001151760">
    <property type="component" value="Unassembled WGS sequence"/>
</dbReference>
<evidence type="ECO:0000313" key="5">
    <source>
        <dbReference type="Proteomes" id="UP001151760"/>
    </source>
</evidence>
<keyword evidence="5" id="KW-1185">Reference proteome</keyword>
<dbReference type="SUPFAM" id="SSF51735">
    <property type="entry name" value="NAD(P)-binding Rossmann-fold domains"/>
    <property type="match status" value="1"/>
</dbReference>
<dbReference type="InterPro" id="IPR002347">
    <property type="entry name" value="SDR_fam"/>
</dbReference>
<dbReference type="PRINTS" id="PR00081">
    <property type="entry name" value="GDHRDH"/>
</dbReference>
<name>A0ABQ5I7P8_9ASTR</name>
<keyword evidence="2" id="KW-0521">NADP</keyword>
<accession>A0ABQ5I7P8</accession>
<keyword evidence="3" id="KW-0560">Oxidoreductase</keyword>